<dbReference type="Gene3D" id="1.20.58.740">
    <property type="match status" value="1"/>
</dbReference>
<keyword evidence="7" id="KW-1185">Reference proteome</keyword>
<evidence type="ECO:0000313" key="6">
    <source>
        <dbReference type="EMBL" id="OHT13909.1"/>
    </source>
</evidence>
<dbReference type="OrthoDB" id="18896at2759"/>
<reference evidence="6" key="1">
    <citation type="submission" date="2016-10" db="EMBL/GenBank/DDBJ databases">
        <authorList>
            <person name="Benchimol M."/>
            <person name="Almeida L.G."/>
            <person name="Vasconcelos A.T."/>
            <person name="Perreira-Neves A."/>
            <person name="Rosa I.A."/>
            <person name="Tasca T."/>
            <person name="Bogo M.R."/>
            <person name="de Souza W."/>
        </authorList>
    </citation>
    <scope>NUCLEOTIDE SEQUENCE [LARGE SCALE GENOMIC DNA]</scope>
    <source>
        <strain evidence="6">K</strain>
    </source>
</reference>
<comment type="caution">
    <text evidence="6">The sequence shown here is derived from an EMBL/GenBank/DDBJ whole genome shotgun (WGS) entry which is preliminary data.</text>
</comment>
<dbReference type="InterPro" id="IPR043162">
    <property type="entry name" value="DOCK_C_lobe_C"/>
</dbReference>
<organism evidence="6 7">
    <name type="scientific">Tritrichomonas foetus</name>
    <dbReference type="NCBI Taxonomy" id="1144522"/>
    <lineage>
        <taxon>Eukaryota</taxon>
        <taxon>Metamonada</taxon>
        <taxon>Parabasalia</taxon>
        <taxon>Tritrichomonadida</taxon>
        <taxon>Tritrichomonadidae</taxon>
        <taxon>Tritrichomonas</taxon>
    </lineage>
</organism>
<dbReference type="CDD" id="cd11684">
    <property type="entry name" value="DHR2_DOCK"/>
    <property type="match status" value="1"/>
</dbReference>
<keyword evidence="1 2" id="KW-0728">SH3 domain</keyword>
<comment type="similarity">
    <text evidence="3">Belongs to the DOCK family.</text>
</comment>
<feature type="domain" description="DOCKER" evidence="5">
    <location>
        <begin position="1162"/>
        <end position="1577"/>
    </location>
</feature>
<sequence length="1605" mass="183991">MANWVKFDAQGIANYPYDSDLSNHLKLIAGDHLEISERCGTWIRAKCLATSCTGICPINRIIILDDKIQQNTFDLLVYETKCLFNYIFTKVINKSHFMPREDECEIIDLIRKIQVMMPPSTQESRLQIAKNLDQLRAKLDLPIIARGKSHNIMNTHEVTPQLLTIKHDNLRSDTLLSASGPQEAIYPKTLAIHLSISLSFNKDVRICPRICSVKRNNSNNNSNNNNQSFTIQAISAPADYVLNANDGKDKLIKFHNIDMNTVGDLALIVRLFSSQKFGGKDTNAQSSVWASEYIGVAAIQFNDDKQLTLGGVQTFALPFFEEIDHQYSEIPQLLFESKHSERLRRVDEIPQLSVKVTTIETVGKAASGIGPESILTMSYPANISPSFDCNNLFVHLCTLHHKTKLKRTRILMKVLNIRSKKYINCFERSKRATEFASVVQKGASDLPLDEYAQINMTSDDFDPITCVLIFEEQRTSKSKGASSLSSYGIFKFTDQHGTMLESKQDHEIFDINLMKPPKEDMTPDDYISAIENPIDQKPLCRLSISIVLLSTHFTSNSSLHKILYWERFRNELTSIENNPMYAITGADVKIIMVFLSKIYLSLSKMMALDSNLAQPALETFISLIMTIDTYRNDLFKHFFNDFVEHKFERISPHLANLYSSMLKYLVDSLPEDPNNAHSDQEIKKSSGACRSLSYILSIISASLKLNKEMNQTVNEEVFKSSIRTIFKRLGLLMKTENTALIISKSFAMRSFPMFCDIISAVFPSDESVHLILDFLNSVRLDPGMKNKQSANSTRANRIRLYRGLCETQYFMCECNRQYILPFLSEDIKFLMADERDMIDLMQIIISIFFVLKSNSSSFSQSLICFSDFLSPLLEYAMKNELNENRRPNQPFPVTQFVMLLLYFVDSKVIESIFTKAENPIALFQKVLDMIKLVVVLNPPPYIFFICASTFITVIQLSTTSRIDFLNQRSSQNQESKLNLEDLINIISSFYNNFMRMSKEYNDTDRDFYQRVYYVDLEPIAALLPALLKSSPADVRFNTGVLSPLFHFYMNQKDEASRNTIVDAFYMITETDYKQNGNFTRSENAILAMDGFLKIGNSSDSKNMENLVGIFEKTLPKFGKNSQDPVVINFFKRMRQICDFMVNVGKLHTEDEHASAIISILDNLSVNDMVLYPHFTSQLFDLNINPEYNNYVEAAETLVECAKIFQWTDNEEVPAGHTFPQQKRCVRKLHLLNKAVELFMKDNFFERALDILDELRTYYEDIECDYEKLQEIAINEGICYDNICTKERTVLNRFYGVRFYGTKFNEYYRDSLYIYRRNGFYMATQMMQEIRDNFPQARVEPKAPTDDDKRDPNLFYVHVFNVKPRDVDGFDALDSLPAIMARSCLSVDTFYSEQPVRVRRTDGKYNEMAEWHRHVTTYRTNRPLQGIARRSRVVEESEVVVMTPIECAVYDTNAKTMELMHSASAVWRAKRFNLNIPISASSTLALLIQGIVNAAVNGGTKVFQDLFLEGPLKDEENNLKFADKLKEAFLDQLKAVNFALKIHTSIMTDADRALHENWEESFVAAQETMSHVLGKFSLDDSPSFGELPSLEFLKDLEKKNSCGVKK</sequence>
<dbReference type="PROSITE" id="PS51651">
    <property type="entry name" value="DOCKER"/>
    <property type="match status" value="1"/>
</dbReference>
<evidence type="ECO:0000256" key="2">
    <source>
        <dbReference type="PROSITE-ProRule" id="PRU00192"/>
    </source>
</evidence>
<dbReference type="InterPro" id="IPR056372">
    <property type="entry name" value="TPR_DOCK"/>
</dbReference>
<accession>A0A1J4KWJ5</accession>
<evidence type="ECO:0000313" key="7">
    <source>
        <dbReference type="Proteomes" id="UP000179807"/>
    </source>
</evidence>
<dbReference type="PROSITE" id="PS50002">
    <property type="entry name" value="SH3"/>
    <property type="match status" value="1"/>
</dbReference>
<dbReference type="Pfam" id="PF23554">
    <property type="entry name" value="TPR_DOCK"/>
    <property type="match status" value="1"/>
</dbReference>
<dbReference type="InterPro" id="IPR001452">
    <property type="entry name" value="SH3_domain"/>
</dbReference>
<dbReference type="SUPFAM" id="SSF50044">
    <property type="entry name" value="SH3-domain"/>
    <property type="match status" value="1"/>
</dbReference>
<evidence type="ECO:0000256" key="3">
    <source>
        <dbReference type="PROSITE-ProRule" id="PRU00984"/>
    </source>
</evidence>
<dbReference type="Pfam" id="PF20421">
    <property type="entry name" value="DHR-2_Lobe_C"/>
    <property type="match status" value="1"/>
</dbReference>
<evidence type="ECO:0000259" key="5">
    <source>
        <dbReference type="PROSITE" id="PS51651"/>
    </source>
</evidence>
<evidence type="ECO:0000259" key="4">
    <source>
        <dbReference type="PROSITE" id="PS50002"/>
    </source>
</evidence>
<gene>
    <name evidence="6" type="ORF">TRFO_15792</name>
</gene>
<evidence type="ECO:0008006" key="8">
    <source>
        <dbReference type="Google" id="ProtNLM"/>
    </source>
</evidence>
<dbReference type="GO" id="GO:0007264">
    <property type="term" value="P:small GTPase-mediated signal transduction"/>
    <property type="evidence" value="ECO:0007669"/>
    <property type="project" value="InterPro"/>
</dbReference>
<dbReference type="GO" id="GO:0005737">
    <property type="term" value="C:cytoplasm"/>
    <property type="evidence" value="ECO:0007669"/>
    <property type="project" value="TreeGrafter"/>
</dbReference>
<evidence type="ECO:0000256" key="1">
    <source>
        <dbReference type="ARBA" id="ARBA00022443"/>
    </source>
</evidence>
<dbReference type="InterPro" id="IPR027357">
    <property type="entry name" value="DOCKER_dom"/>
</dbReference>
<dbReference type="VEuPathDB" id="TrichDB:TRFO_15792"/>
<name>A0A1J4KWJ5_9EUKA</name>
<dbReference type="Proteomes" id="UP000179807">
    <property type="component" value="Unassembled WGS sequence"/>
</dbReference>
<dbReference type="Gene3D" id="2.30.30.40">
    <property type="entry name" value="SH3 Domains"/>
    <property type="match status" value="1"/>
</dbReference>
<dbReference type="GO" id="GO:0005085">
    <property type="term" value="F:guanyl-nucleotide exchange factor activity"/>
    <property type="evidence" value="ECO:0007669"/>
    <property type="project" value="InterPro"/>
</dbReference>
<feature type="domain" description="SH3" evidence="4">
    <location>
        <begin position="6"/>
        <end position="66"/>
    </location>
</feature>
<dbReference type="InterPro" id="IPR026791">
    <property type="entry name" value="DOCK"/>
</dbReference>
<dbReference type="InterPro" id="IPR046773">
    <property type="entry name" value="DOCKER_Lobe_C"/>
</dbReference>
<proteinExistence type="inferred from homology"/>
<dbReference type="RefSeq" id="XP_068367045.1">
    <property type="nucleotide sequence ID" value="XM_068498588.1"/>
</dbReference>
<dbReference type="PANTHER" id="PTHR45653:SF10">
    <property type="entry name" value="MYOBLAST CITY, ISOFORM B"/>
    <property type="match status" value="1"/>
</dbReference>
<dbReference type="EMBL" id="MLAK01000451">
    <property type="protein sequence ID" value="OHT13909.1"/>
    <property type="molecule type" value="Genomic_DNA"/>
</dbReference>
<dbReference type="Gene3D" id="1.25.40.410">
    <property type="match status" value="1"/>
</dbReference>
<protein>
    <recommendedName>
        <fullName evidence="8">DOCKER domain-containing protein</fullName>
    </recommendedName>
</protein>
<dbReference type="GO" id="GO:0031267">
    <property type="term" value="F:small GTPase binding"/>
    <property type="evidence" value="ECO:0007669"/>
    <property type="project" value="TreeGrafter"/>
</dbReference>
<dbReference type="GeneID" id="94833292"/>
<dbReference type="InterPro" id="IPR043161">
    <property type="entry name" value="DOCK_C_lobe_A"/>
</dbReference>
<dbReference type="GO" id="GO:0005886">
    <property type="term" value="C:plasma membrane"/>
    <property type="evidence" value="ECO:0007669"/>
    <property type="project" value="TreeGrafter"/>
</dbReference>
<dbReference type="InterPro" id="IPR036028">
    <property type="entry name" value="SH3-like_dom_sf"/>
</dbReference>
<dbReference type="PANTHER" id="PTHR45653">
    <property type="entry name" value="DEDICATOR OF CYTOKINESIS"/>
    <property type="match status" value="1"/>
</dbReference>